<sequence length="352" mass="38429">MSVPVNLSPSNSDTRKFKVAAVQAEPVWLDLQGSVDKTIQLVRDAAAQGAKIVGFPELFIPGYPWTIMANNWLEAADVLVKYQANSLAIYSPEMDRIRAAVREAGVWIVLGFSERSGGFLYISQVTIAPTGELANYRRKIKATQYEKTIFGDGNSNSLTDVVQTPYGRLGSFNCWEQLQPALKLHFYSQHPQLFVGSWPPAFPPGKGRVPWIATNEGFSSMSRSIAIEGGVFAIVSTQVVSQKGAEIMKIDTWPWFEFPGGGFATVYGPDGSQLTPPTDPGAETIVIAEISLDAIVINKLIADTMGNYSRHDLMHLVVTGSNGDPVQYVADVKPRVEEKEEALTVSTGEDVQ</sequence>
<dbReference type="GO" id="GO:0000257">
    <property type="term" value="F:nitrilase activity"/>
    <property type="evidence" value="ECO:0007669"/>
    <property type="project" value="UniProtKB-ARBA"/>
</dbReference>
<evidence type="ECO:0000313" key="6">
    <source>
        <dbReference type="Proteomes" id="UP000298061"/>
    </source>
</evidence>
<dbReference type="GO" id="GO:0016836">
    <property type="term" value="F:hydro-lyase activity"/>
    <property type="evidence" value="ECO:0007669"/>
    <property type="project" value="UniProtKB-ARBA"/>
</dbReference>
<dbReference type="PANTHER" id="PTHR46044">
    <property type="entry name" value="NITRILASE"/>
    <property type="match status" value="1"/>
</dbReference>
<dbReference type="SUPFAM" id="SSF56317">
    <property type="entry name" value="Carbon-nitrogen hydrolase"/>
    <property type="match status" value="1"/>
</dbReference>
<proteinExistence type="inferred from homology"/>
<dbReference type="InterPro" id="IPR044149">
    <property type="entry name" value="Nitrilases_CHs"/>
</dbReference>
<evidence type="ECO:0000259" key="4">
    <source>
        <dbReference type="PROSITE" id="PS50263"/>
    </source>
</evidence>
<dbReference type="AlphaFoldDB" id="A0A4Y9ZM81"/>
<dbReference type="PANTHER" id="PTHR46044:SF14">
    <property type="entry name" value="ARYLACETONITRILASE"/>
    <property type="match status" value="1"/>
</dbReference>
<dbReference type="OrthoDB" id="10250282at2759"/>
<evidence type="ECO:0000256" key="1">
    <source>
        <dbReference type="ARBA" id="ARBA00008129"/>
    </source>
</evidence>
<evidence type="ECO:0000256" key="3">
    <source>
        <dbReference type="PROSITE-ProRule" id="PRU10139"/>
    </source>
</evidence>
<dbReference type="Gene3D" id="3.60.110.10">
    <property type="entry name" value="Carbon-nitrogen hydrolase"/>
    <property type="match status" value="1"/>
</dbReference>
<dbReference type="STRING" id="135208.A0A4Y9ZM81"/>
<dbReference type="InterPro" id="IPR000132">
    <property type="entry name" value="Nitrilase/CN_hydratase_CS"/>
</dbReference>
<evidence type="ECO:0000313" key="5">
    <source>
        <dbReference type="EMBL" id="TFY75083.1"/>
    </source>
</evidence>
<comment type="caution">
    <text evidence="5">The sequence shown here is derived from an EMBL/GenBank/DDBJ whole genome shotgun (WGS) entry which is preliminary data.</text>
</comment>
<reference evidence="5 6" key="1">
    <citation type="submission" date="2019-02" db="EMBL/GenBank/DDBJ databases">
        <title>Genome sequencing of the rare red list fungi Hericium alpestre (H. flagellum).</title>
        <authorList>
            <person name="Buettner E."/>
            <person name="Kellner H."/>
        </authorList>
    </citation>
    <scope>NUCLEOTIDE SEQUENCE [LARGE SCALE GENOMIC DNA]</scope>
    <source>
        <strain evidence="5 6">DSM 108284</strain>
    </source>
</reference>
<name>A0A4Y9ZM81_9AGAM</name>
<dbReference type="EMBL" id="SFCI01001724">
    <property type="protein sequence ID" value="TFY75083.1"/>
    <property type="molecule type" value="Genomic_DNA"/>
</dbReference>
<protein>
    <recommendedName>
        <fullName evidence="4">CN hydrolase domain-containing protein</fullName>
    </recommendedName>
</protein>
<dbReference type="InterPro" id="IPR036526">
    <property type="entry name" value="C-N_Hydrolase_sf"/>
</dbReference>
<feature type="active site" description="Proton acceptor" evidence="3">
    <location>
        <position position="57"/>
    </location>
</feature>
<gene>
    <name evidence="5" type="ORF">EWM64_g8929</name>
</gene>
<accession>A0A4Y9ZM81</accession>
<keyword evidence="6" id="KW-1185">Reference proteome</keyword>
<dbReference type="Proteomes" id="UP000298061">
    <property type="component" value="Unassembled WGS sequence"/>
</dbReference>
<dbReference type="PROSITE" id="PS00920">
    <property type="entry name" value="NITRIL_CHT_1"/>
    <property type="match status" value="1"/>
</dbReference>
<evidence type="ECO:0000256" key="2">
    <source>
        <dbReference type="ARBA" id="ARBA00022801"/>
    </source>
</evidence>
<organism evidence="5 6">
    <name type="scientific">Hericium alpestre</name>
    <dbReference type="NCBI Taxonomy" id="135208"/>
    <lineage>
        <taxon>Eukaryota</taxon>
        <taxon>Fungi</taxon>
        <taxon>Dikarya</taxon>
        <taxon>Basidiomycota</taxon>
        <taxon>Agaricomycotina</taxon>
        <taxon>Agaricomycetes</taxon>
        <taxon>Russulales</taxon>
        <taxon>Hericiaceae</taxon>
        <taxon>Hericium</taxon>
    </lineage>
</organism>
<comment type="similarity">
    <text evidence="1">Belongs to the carbon-nitrogen hydrolase superfamily. Nitrilase family.</text>
</comment>
<keyword evidence="2" id="KW-0378">Hydrolase</keyword>
<feature type="domain" description="CN hydrolase" evidence="4">
    <location>
        <begin position="17"/>
        <end position="292"/>
    </location>
</feature>
<dbReference type="Pfam" id="PF00795">
    <property type="entry name" value="CN_hydrolase"/>
    <property type="match status" value="1"/>
</dbReference>
<dbReference type="PROSITE" id="PS50263">
    <property type="entry name" value="CN_HYDROLASE"/>
    <property type="match status" value="1"/>
</dbReference>
<dbReference type="CDD" id="cd07564">
    <property type="entry name" value="nitrilases_CHs"/>
    <property type="match status" value="1"/>
</dbReference>
<dbReference type="InterPro" id="IPR003010">
    <property type="entry name" value="C-N_Hydrolase"/>
</dbReference>